<dbReference type="Pfam" id="PF00005">
    <property type="entry name" value="ABC_tran"/>
    <property type="match status" value="1"/>
</dbReference>
<name>A0A0R1RYV6_9LACO</name>
<evidence type="ECO:0000256" key="1">
    <source>
        <dbReference type="ARBA" id="ARBA00022448"/>
    </source>
</evidence>
<gene>
    <name evidence="5" type="ORF">FC69_GL000358</name>
</gene>
<accession>A0A0R1RYV6</accession>
<evidence type="ECO:0000256" key="3">
    <source>
        <dbReference type="ARBA" id="ARBA00022840"/>
    </source>
</evidence>
<protein>
    <submittedName>
        <fullName evidence="5">ABC transporter ATP-binding protein</fullName>
    </submittedName>
</protein>
<dbReference type="STRING" id="1423747.FC69_GL000358"/>
<dbReference type="EMBL" id="AZEX01000070">
    <property type="protein sequence ID" value="KRL58488.1"/>
    <property type="molecule type" value="Genomic_DNA"/>
</dbReference>
<dbReference type="SUPFAM" id="SSF52540">
    <property type="entry name" value="P-loop containing nucleoside triphosphate hydrolases"/>
    <property type="match status" value="1"/>
</dbReference>
<dbReference type="Proteomes" id="UP000051264">
    <property type="component" value="Unassembled WGS sequence"/>
</dbReference>
<dbReference type="PANTHER" id="PTHR42939:SF1">
    <property type="entry name" value="ABC TRANSPORTER ATP-BINDING PROTEIN ALBC-RELATED"/>
    <property type="match status" value="1"/>
</dbReference>
<evidence type="ECO:0000259" key="4">
    <source>
        <dbReference type="PROSITE" id="PS50893"/>
    </source>
</evidence>
<feature type="domain" description="ABC transporter" evidence="4">
    <location>
        <begin position="10"/>
        <end position="238"/>
    </location>
</feature>
<keyword evidence="1" id="KW-0813">Transport</keyword>
<dbReference type="eggNOG" id="COG1131">
    <property type="taxonomic scope" value="Bacteria"/>
</dbReference>
<dbReference type="Gene3D" id="3.40.50.300">
    <property type="entry name" value="P-loop containing nucleotide triphosphate hydrolases"/>
    <property type="match status" value="1"/>
</dbReference>
<dbReference type="InterPro" id="IPR051782">
    <property type="entry name" value="ABC_Transporter_VariousFunc"/>
</dbReference>
<keyword evidence="2" id="KW-0547">Nucleotide-binding</keyword>
<sequence length="258" mass="29019">MTSWGKKMKLTLTNVTKKFDQQTIIDDASFTFEKGKIYGLLGRNGSGKTTLFNCISRNLPLDGGQIAFDEEGVSRQNYENTDVGFVYATSHLPGFLTGYEFVKFFIEVNQARIQGIQDPSVYLLEAGIEEKDHHRLLRDYSYGMHNKVQMLVTMMVHADVLLLDEPLTSFDVVAAHEMKKLIIAQKENSVVIFSTHILQLAQDLCDEIVLLHDGKLTSISAERIHDANFEEEIIALLSTNSEKQQMVSKTVVPNEAGE</sequence>
<dbReference type="CDD" id="cd03230">
    <property type="entry name" value="ABC_DR_subfamily_A"/>
    <property type="match status" value="1"/>
</dbReference>
<evidence type="ECO:0000313" key="5">
    <source>
        <dbReference type="EMBL" id="KRL58488.1"/>
    </source>
</evidence>
<evidence type="ECO:0000313" key="6">
    <source>
        <dbReference type="Proteomes" id="UP000051264"/>
    </source>
</evidence>
<dbReference type="PROSITE" id="PS50893">
    <property type="entry name" value="ABC_TRANSPORTER_2"/>
    <property type="match status" value="1"/>
</dbReference>
<dbReference type="InterPro" id="IPR027417">
    <property type="entry name" value="P-loop_NTPase"/>
</dbReference>
<dbReference type="AlphaFoldDB" id="A0A0R1RYV6"/>
<dbReference type="InterPro" id="IPR003593">
    <property type="entry name" value="AAA+_ATPase"/>
</dbReference>
<keyword evidence="3 5" id="KW-0067">ATP-binding</keyword>
<dbReference type="GO" id="GO:0005524">
    <property type="term" value="F:ATP binding"/>
    <property type="evidence" value="ECO:0007669"/>
    <property type="project" value="UniProtKB-KW"/>
</dbReference>
<dbReference type="PANTHER" id="PTHR42939">
    <property type="entry name" value="ABC TRANSPORTER ATP-BINDING PROTEIN ALBC-RELATED"/>
    <property type="match status" value="1"/>
</dbReference>
<comment type="caution">
    <text evidence="5">The sequence shown here is derived from an EMBL/GenBank/DDBJ whole genome shotgun (WGS) entry which is preliminary data.</text>
</comment>
<organism evidence="5 6">
    <name type="scientific">Latilactobacillus fuchuensis DSM 14340 = JCM 11249</name>
    <dbReference type="NCBI Taxonomy" id="1423747"/>
    <lineage>
        <taxon>Bacteria</taxon>
        <taxon>Bacillati</taxon>
        <taxon>Bacillota</taxon>
        <taxon>Bacilli</taxon>
        <taxon>Lactobacillales</taxon>
        <taxon>Lactobacillaceae</taxon>
        <taxon>Latilactobacillus</taxon>
    </lineage>
</organism>
<proteinExistence type="predicted"/>
<dbReference type="GO" id="GO:0016887">
    <property type="term" value="F:ATP hydrolysis activity"/>
    <property type="evidence" value="ECO:0007669"/>
    <property type="project" value="InterPro"/>
</dbReference>
<reference evidence="5 6" key="1">
    <citation type="journal article" date="2015" name="Genome Announc.">
        <title>Expanding the biotechnology potential of lactobacilli through comparative genomics of 213 strains and associated genera.</title>
        <authorList>
            <person name="Sun Z."/>
            <person name="Harris H.M."/>
            <person name="McCann A."/>
            <person name="Guo C."/>
            <person name="Argimon S."/>
            <person name="Zhang W."/>
            <person name="Yang X."/>
            <person name="Jeffery I.B."/>
            <person name="Cooney J.C."/>
            <person name="Kagawa T.F."/>
            <person name="Liu W."/>
            <person name="Song Y."/>
            <person name="Salvetti E."/>
            <person name="Wrobel A."/>
            <person name="Rasinkangas P."/>
            <person name="Parkhill J."/>
            <person name="Rea M.C."/>
            <person name="O'Sullivan O."/>
            <person name="Ritari J."/>
            <person name="Douillard F.P."/>
            <person name="Paul Ross R."/>
            <person name="Yang R."/>
            <person name="Briner A.E."/>
            <person name="Felis G.E."/>
            <person name="de Vos W.M."/>
            <person name="Barrangou R."/>
            <person name="Klaenhammer T.R."/>
            <person name="Caufield P.W."/>
            <person name="Cui Y."/>
            <person name="Zhang H."/>
            <person name="O'Toole P.W."/>
        </authorList>
    </citation>
    <scope>NUCLEOTIDE SEQUENCE [LARGE SCALE GENOMIC DNA]</scope>
    <source>
        <strain evidence="5 6">DSM 14340</strain>
    </source>
</reference>
<dbReference type="PATRIC" id="fig|1423747.3.peg.366"/>
<dbReference type="InterPro" id="IPR003439">
    <property type="entry name" value="ABC_transporter-like_ATP-bd"/>
</dbReference>
<dbReference type="SMART" id="SM00382">
    <property type="entry name" value="AAA"/>
    <property type="match status" value="1"/>
</dbReference>
<evidence type="ECO:0000256" key="2">
    <source>
        <dbReference type="ARBA" id="ARBA00022741"/>
    </source>
</evidence>